<dbReference type="EMBL" id="ML975162">
    <property type="protein sequence ID" value="KAF1811385.1"/>
    <property type="molecule type" value="Genomic_DNA"/>
</dbReference>
<dbReference type="SUPFAM" id="SSF50729">
    <property type="entry name" value="PH domain-like"/>
    <property type="match status" value="1"/>
</dbReference>
<feature type="region of interest" description="Disordered" evidence="2">
    <location>
        <begin position="1002"/>
        <end position="1135"/>
    </location>
</feature>
<evidence type="ECO:0000259" key="3">
    <source>
        <dbReference type="PROSITE" id="PS50003"/>
    </source>
</evidence>
<dbReference type="GO" id="GO:0000226">
    <property type="term" value="P:microtubule cytoskeleton organization"/>
    <property type="evidence" value="ECO:0007669"/>
    <property type="project" value="TreeGrafter"/>
</dbReference>
<dbReference type="GO" id="GO:0005938">
    <property type="term" value="C:cell cortex"/>
    <property type="evidence" value="ECO:0007669"/>
    <property type="project" value="InterPro"/>
</dbReference>
<feature type="region of interest" description="Disordered" evidence="2">
    <location>
        <begin position="1151"/>
        <end position="1294"/>
    </location>
</feature>
<feature type="compositionally biased region" description="Low complexity" evidence="2">
    <location>
        <begin position="1259"/>
        <end position="1294"/>
    </location>
</feature>
<organism evidence="4">
    <name type="scientific">Eremomyces bilateralis CBS 781.70</name>
    <dbReference type="NCBI Taxonomy" id="1392243"/>
    <lineage>
        <taxon>Eukaryota</taxon>
        <taxon>Fungi</taxon>
        <taxon>Dikarya</taxon>
        <taxon>Ascomycota</taxon>
        <taxon>Pezizomycotina</taxon>
        <taxon>Dothideomycetes</taxon>
        <taxon>Dothideomycetes incertae sedis</taxon>
        <taxon>Eremomycetales</taxon>
        <taxon>Eremomycetaceae</taxon>
        <taxon>Eremomyces</taxon>
    </lineage>
</organism>
<keyword evidence="1" id="KW-0175">Coiled coil</keyword>
<feature type="compositionally biased region" description="Low complexity" evidence="2">
    <location>
        <begin position="1470"/>
        <end position="1486"/>
    </location>
</feature>
<dbReference type="GO" id="GO:0005543">
    <property type="term" value="F:phospholipid binding"/>
    <property type="evidence" value="ECO:0007669"/>
    <property type="project" value="InterPro"/>
</dbReference>
<reference evidence="6" key="2">
    <citation type="submission" date="2020-04" db="EMBL/GenBank/DDBJ databases">
        <authorList>
            <consortium name="NCBI Genome Project"/>
        </authorList>
    </citation>
    <scope>NUCLEOTIDE SEQUENCE</scope>
    <source>
        <strain evidence="6">CBS 781.70</strain>
    </source>
</reference>
<evidence type="ECO:0000313" key="4">
    <source>
        <dbReference type="EMBL" id="KAF1811385.1"/>
    </source>
</evidence>
<dbReference type="PANTHER" id="PTHR28190:SF1">
    <property type="entry name" value="NUCLEAR MIGRATION PROTEIN NUM1"/>
    <property type="match status" value="1"/>
</dbReference>
<protein>
    <recommendedName>
        <fullName evidence="3">PH domain-containing protein</fullName>
    </recommendedName>
</protein>
<dbReference type="GO" id="GO:0015631">
    <property type="term" value="F:tubulin binding"/>
    <property type="evidence" value="ECO:0007669"/>
    <property type="project" value="TreeGrafter"/>
</dbReference>
<feature type="coiled-coil region" evidence="1">
    <location>
        <begin position="399"/>
        <end position="433"/>
    </location>
</feature>
<feature type="compositionally biased region" description="Polar residues" evidence="2">
    <location>
        <begin position="134"/>
        <end position="156"/>
    </location>
</feature>
<dbReference type="Gene3D" id="2.30.29.30">
    <property type="entry name" value="Pleckstrin-homology domain (PH domain)/Phosphotyrosine-binding domain (PTB)"/>
    <property type="match status" value="1"/>
</dbReference>
<feature type="compositionally biased region" description="Low complexity" evidence="2">
    <location>
        <begin position="546"/>
        <end position="559"/>
    </location>
</feature>
<feature type="region of interest" description="Disordered" evidence="2">
    <location>
        <begin position="434"/>
        <end position="559"/>
    </location>
</feature>
<feature type="compositionally biased region" description="Low complexity" evidence="2">
    <location>
        <begin position="638"/>
        <end position="651"/>
    </location>
</feature>
<dbReference type="SMART" id="SM00233">
    <property type="entry name" value="PH"/>
    <property type="match status" value="1"/>
</dbReference>
<dbReference type="Pfam" id="PF12814">
    <property type="entry name" value="Mcp5_PH"/>
    <property type="match status" value="1"/>
</dbReference>
<name>A0A6G1FZV0_9PEZI</name>
<feature type="region of interest" description="Disordered" evidence="2">
    <location>
        <begin position="348"/>
        <end position="389"/>
    </location>
</feature>
<dbReference type="PANTHER" id="PTHR28190">
    <property type="entry name" value="NUCLEAR MIGRATION PROTEIN NUM1"/>
    <property type="match status" value="1"/>
</dbReference>
<feature type="compositionally biased region" description="Basic and acidic residues" evidence="2">
    <location>
        <begin position="508"/>
        <end position="531"/>
    </location>
</feature>
<dbReference type="RefSeq" id="XP_033533016.1">
    <property type="nucleotide sequence ID" value="XM_033683197.1"/>
</dbReference>
<feature type="compositionally biased region" description="Polar residues" evidence="2">
    <location>
        <begin position="1519"/>
        <end position="1528"/>
    </location>
</feature>
<feature type="region of interest" description="Disordered" evidence="2">
    <location>
        <begin position="665"/>
        <end position="707"/>
    </location>
</feature>
<feature type="compositionally biased region" description="Polar residues" evidence="2">
    <location>
        <begin position="678"/>
        <end position="691"/>
    </location>
</feature>
<dbReference type="InterPro" id="IPR011993">
    <property type="entry name" value="PH-like_dom_sf"/>
</dbReference>
<feature type="compositionally biased region" description="Low complexity" evidence="2">
    <location>
        <begin position="1601"/>
        <end position="1620"/>
    </location>
</feature>
<feature type="compositionally biased region" description="Polar residues" evidence="2">
    <location>
        <begin position="1015"/>
        <end position="1025"/>
    </location>
</feature>
<feature type="coiled-coil region" evidence="1">
    <location>
        <begin position="55"/>
        <end position="99"/>
    </location>
</feature>
<evidence type="ECO:0000256" key="2">
    <source>
        <dbReference type="SAM" id="MobiDB-lite"/>
    </source>
</evidence>
<keyword evidence="5" id="KW-1185">Reference proteome</keyword>
<feature type="region of interest" description="Disordered" evidence="2">
    <location>
        <begin position="602"/>
        <end position="653"/>
    </location>
</feature>
<dbReference type="GO" id="GO:0032065">
    <property type="term" value="P:maintenance of protein location in cell cortex"/>
    <property type="evidence" value="ECO:0007669"/>
    <property type="project" value="InterPro"/>
</dbReference>
<reference evidence="4 6" key="1">
    <citation type="submission" date="2020-01" db="EMBL/GenBank/DDBJ databases">
        <authorList>
            <consortium name="DOE Joint Genome Institute"/>
            <person name="Haridas S."/>
            <person name="Albert R."/>
            <person name="Binder M."/>
            <person name="Bloem J."/>
            <person name="Labutti K."/>
            <person name="Salamov A."/>
            <person name="Andreopoulos B."/>
            <person name="Baker S.E."/>
            <person name="Barry K."/>
            <person name="Bills G."/>
            <person name="Bluhm B.H."/>
            <person name="Cannon C."/>
            <person name="Castanera R."/>
            <person name="Culley D.E."/>
            <person name="Daum C."/>
            <person name="Ezra D."/>
            <person name="Gonzalez J.B."/>
            <person name="Henrissat B."/>
            <person name="Kuo A."/>
            <person name="Liang C."/>
            <person name="Lipzen A."/>
            <person name="Lutzoni F."/>
            <person name="Magnuson J."/>
            <person name="Mondo S."/>
            <person name="Nolan M."/>
            <person name="Ohm R."/>
            <person name="Pangilinan J."/>
            <person name="Park H.-J."/>
            <person name="Ramirez L."/>
            <person name="Alfaro M."/>
            <person name="Sun H."/>
            <person name="Tritt A."/>
            <person name="Yoshinaga Y."/>
            <person name="Zwiers L.-H."/>
            <person name="Turgeon B.G."/>
            <person name="Goodwin S.B."/>
            <person name="Spatafora J.W."/>
            <person name="Crous P.W."/>
            <person name="Grigoriev I.V."/>
        </authorList>
    </citation>
    <scope>NUCLEOTIDE SEQUENCE</scope>
    <source>
        <strain evidence="4 6">CBS 781.70</strain>
    </source>
</reference>
<feature type="compositionally biased region" description="Polar residues" evidence="2">
    <location>
        <begin position="1487"/>
        <end position="1501"/>
    </location>
</feature>
<dbReference type="CDD" id="cd13365">
    <property type="entry name" value="PH_PLC_plant-like"/>
    <property type="match status" value="1"/>
</dbReference>
<gene>
    <name evidence="4 6" type="ORF">P152DRAFT_71544</name>
</gene>
<feature type="compositionally biased region" description="Basic and acidic residues" evidence="2">
    <location>
        <begin position="452"/>
        <end position="476"/>
    </location>
</feature>
<evidence type="ECO:0000313" key="6">
    <source>
        <dbReference type="RefSeq" id="XP_033533016.1"/>
    </source>
</evidence>
<feature type="coiled-coil region" evidence="1">
    <location>
        <begin position="206"/>
        <end position="342"/>
    </location>
</feature>
<proteinExistence type="predicted"/>
<feature type="domain" description="PH" evidence="3">
    <location>
        <begin position="1332"/>
        <end position="1443"/>
    </location>
</feature>
<dbReference type="OrthoDB" id="2149224at2759"/>
<feature type="region of interest" description="Disordered" evidence="2">
    <location>
        <begin position="1453"/>
        <end position="1528"/>
    </location>
</feature>
<feature type="region of interest" description="Disordered" evidence="2">
    <location>
        <begin position="132"/>
        <end position="174"/>
    </location>
</feature>
<dbReference type="PROSITE" id="PS50003">
    <property type="entry name" value="PH_DOMAIN"/>
    <property type="match status" value="1"/>
</dbReference>
<evidence type="ECO:0000313" key="5">
    <source>
        <dbReference type="Proteomes" id="UP000504638"/>
    </source>
</evidence>
<feature type="region of interest" description="Disordered" evidence="2">
    <location>
        <begin position="16"/>
        <end position="35"/>
    </location>
</feature>
<dbReference type="InterPro" id="IPR053005">
    <property type="entry name" value="Nuclear_Pos-Cytoskel_Interact"/>
</dbReference>
<sequence>MATAANRVSGSFLSTDLKESDPFVSPLPDSRRHRYSGFDNQYMSLYSTGSPSQAKKALEAHLAETERRIQEASQLGSVLASQKDELADQLKEVGKYQAESEIGPDLKQKLIELEREYNEVGKETARAFIPRSRVPSNESATDGSSTLYSAEAQHSPSKIHAPLSRKQRNQGPSRVNDIQLATEISSSLLNQVRELQAAYAEKDDALKSAVGERSQLELERDSLLQRVRNLDESEQRYKDENWSLETQLHEHMAAQKEAADKEQKLNQGLNIARSERTAIERELEELKQVNGKLSDDLTTTKRQNESELSGLRRNVDLVESDRGLLQRKIDELTSQNQELAKAMAYRLRQDQAESENPALEENEELAPGRITPDHSPPPSPTKATPRHGHLESETLKSSLNHAYRMIQNLKNNIHREKTEKIELKRMLQDARDELEVRRGDNGVNSTGKKRKPAVDAFKKPARPDRLGLPRGTREEILMDDPDWEEHDGQESPTRPGKSIAKQSASEDSTDHFETATEHSEAFETANEREGTETEAFQTGVETLDGASSDDLTETETTGTGLAAFTRNRKITPLLTTKAGTRSSFLSTASTSGDEFDDTALKTPVQSQQRYRLKMNRPSLRKSRESFATIRDSPAYRDSPASVASTQSAQSQPGQNLLAELGNLSDEDSDDLELDDTPSRSVLRTPSTGSHGTQRRKMVDSASSTEPARSIEMADTAIMTEPLEQKPEPEPVKLEFVPLVAVDSSPIEVEIAPVKVPQFTSTSIQSVDTKPIEPEVIPMHVPKLTSTIIRSVDTAPIEPEVMAVYVPKLTSTTIQSVDTTPVEPEIAPVHVPKFASTGLLSVDTTPIEPDVAPVDAPKLIATATPPVETKTVESEFPPVELPKLSSTLIQSVDTEPIEPQITPVEVPAFTSTTIQSIDTKPVEPVIPAPPPQKFSFSFLSTLGTSPIEFPAPPKPVLPPFSVSSLVSQGTHPEPFVLPTPPIVRPVTPELPPLSSVSAIFSQEVEPVEPPRPSTARRITTVDSAVNTEDKRPAEDRAIGDGLSKSSGGFVSLFGRSRGPVDAEPQIIEDETSQPPRVIDENTDPDETGSSPRNGRKPFQAIDPNAGLAERGSSNEAVSKPLRVKVADESTQTQVSSADIDQMMAAKNMAINTSRTSPNKGAPSPTIAVFGNVSPRKGRDAGEGTAIRSSRRPGSAGSVRSRQASPPPLPSDHKEAIAAAAQRASTVNPTPAATPGLMGPPMMPASAYKVPQLRPRTPSIGQQPPGSRGGTTPRPAAQSIRSGVSSPVTTRRSSVSSFASELDQRFNIQRTAMGVAQDMMDAQTDPRMIQAITQTMIGEYLWKYTRKAGSANMSENRHRRFFWVHPYTRTLYWSEQDPASAGRTQLKAKSVAIEAVRVVTDDNPLPPGLHRKSLVVITPGRSIKFTAPTSQRHETWFNALSYLLLRTGSERTDEEANLTAEDVDEFNPTTYGRSSSRATGRSRASLSSYNSRTTMTSSPQLGSVTLKARHPPGQASRVAKTPSSSSRFSTIGTMLRNPASLRGSFSSRHSRAALPEESIYDASVMHDSMEDLRQVIEKQERDADRLENVRACCDGKHDVGSLSRASRPNSFASRASRRSGSNHAHHHHSRSVPPAVEKSAQASA</sequence>
<feature type="compositionally biased region" description="Acidic residues" evidence="2">
    <location>
        <begin position="477"/>
        <end position="487"/>
    </location>
</feature>
<dbReference type="GO" id="GO:0005739">
    <property type="term" value="C:mitochondrion"/>
    <property type="evidence" value="ECO:0007669"/>
    <property type="project" value="TreeGrafter"/>
</dbReference>
<feature type="compositionally biased region" description="Acidic residues" evidence="2">
    <location>
        <begin position="1453"/>
        <end position="1463"/>
    </location>
</feature>
<dbReference type="InterPro" id="IPR001849">
    <property type="entry name" value="PH_domain"/>
</dbReference>
<evidence type="ECO:0000256" key="1">
    <source>
        <dbReference type="SAM" id="Coils"/>
    </source>
</evidence>
<accession>A0A6G1FZV0</accession>
<feature type="compositionally biased region" description="Acidic residues" evidence="2">
    <location>
        <begin position="665"/>
        <end position="675"/>
    </location>
</feature>
<dbReference type="GeneID" id="54423767"/>
<dbReference type="InterPro" id="IPR024774">
    <property type="entry name" value="PH_dom-Mcp5-type"/>
</dbReference>
<feature type="region of interest" description="Disordered" evidence="2">
    <location>
        <begin position="1593"/>
        <end position="1642"/>
    </location>
</feature>
<feature type="compositionally biased region" description="Basic and acidic residues" evidence="2">
    <location>
        <begin position="1026"/>
        <end position="1037"/>
    </location>
</feature>
<feature type="compositionally biased region" description="Basic residues" evidence="2">
    <location>
        <begin position="610"/>
        <end position="620"/>
    </location>
</feature>
<dbReference type="Proteomes" id="UP000504638">
    <property type="component" value="Unplaced"/>
</dbReference>
<reference evidence="6" key="3">
    <citation type="submission" date="2025-04" db="UniProtKB">
        <authorList>
            <consortium name="RefSeq"/>
        </authorList>
    </citation>
    <scope>IDENTIFICATION</scope>
    <source>
        <strain evidence="6">CBS 781.70</strain>
    </source>
</reference>